<dbReference type="Proteomes" id="UP000536195">
    <property type="component" value="Unassembled WGS sequence"/>
</dbReference>
<dbReference type="GO" id="GO:0016758">
    <property type="term" value="F:hexosyltransferase activity"/>
    <property type="evidence" value="ECO:0007669"/>
    <property type="project" value="UniProtKB-ARBA"/>
</dbReference>
<gene>
    <name evidence="2" type="ORF">HNP92_000189</name>
</gene>
<dbReference type="PANTHER" id="PTHR22916:SF3">
    <property type="entry name" value="UDP-GLCNAC:BETAGAL BETA-1,3-N-ACETYLGLUCOSAMINYLTRANSFERASE-LIKE PROTEIN 1"/>
    <property type="match status" value="1"/>
</dbReference>
<dbReference type="Gene3D" id="3.90.550.10">
    <property type="entry name" value="Spore Coat Polysaccharide Biosynthesis Protein SpsA, Chain A"/>
    <property type="match status" value="1"/>
</dbReference>
<organism evidence="2 3">
    <name type="scientific">Methanococcus maripaludis</name>
    <name type="common">Methanococcus deltae</name>
    <dbReference type="NCBI Taxonomy" id="39152"/>
    <lineage>
        <taxon>Archaea</taxon>
        <taxon>Methanobacteriati</taxon>
        <taxon>Methanobacteriota</taxon>
        <taxon>Methanomada group</taxon>
        <taxon>Methanococci</taxon>
        <taxon>Methanococcales</taxon>
        <taxon>Methanococcaceae</taxon>
        <taxon>Methanococcus</taxon>
    </lineage>
</organism>
<dbReference type="InterPro" id="IPR001173">
    <property type="entry name" value="Glyco_trans_2-like"/>
</dbReference>
<dbReference type="SUPFAM" id="SSF53448">
    <property type="entry name" value="Nucleotide-diphospho-sugar transferases"/>
    <property type="match status" value="1"/>
</dbReference>
<name>A0A7J9S502_METMI</name>
<comment type="caution">
    <text evidence="2">The sequence shown here is derived from an EMBL/GenBank/DDBJ whole genome shotgun (WGS) entry which is preliminary data.</text>
</comment>
<dbReference type="RefSeq" id="WP_184229375.1">
    <property type="nucleotide sequence ID" value="NZ_JACHEC010000001.1"/>
</dbReference>
<accession>A0A7J9S502</accession>
<dbReference type="InterPro" id="IPR029044">
    <property type="entry name" value="Nucleotide-diphossugar_trans"/>
</dbReference>
<evidence type="ECO:0000259" key="1">
    <source>
        <dbReference type="Pfam" id="PF00535"/>
    </source>
</evidence>
<protein>
    <recommendedName>
        <fullName evidence="1">Glycosyltransferase 2-like domain-containing protein</fullName>
    </recommendedName>
</protein>
<evidence type="ECO:0000313" key="2">
    <source>
        <dbReference type="EMBL" id="MBB6400904.1"/>
    </source>
</evidence>
<dbReference type="Pfam" id="PF00535">
    <property type="entry name" value="Glycos_transf_2"/>
    <property type="match status" value="1"/>
</dbReference>
<feature type="domain" description="Glycosyltransferase 2-like" evidence="1">
    <location>
        <begin position="7"/>
        <end position="162"/>
    </location>
</feature>
<reference evidence="2 3" key="1">
    <citation type="submission" date="2020-08" db="EMBL/GenBank/DDBJ databases">
        <title>Genomic Encyclopedia of Type Strains, Phase IV (KMG-V): Genome sequencing to study the core and pangenomes of soil and plant-associated prokaryotes.</title>
        <authorList>
            <person name="Whitman W."/>
        </authorList>
    </citation>
    <scope>NUCLEOTIDE SEQUENCE [LARGE SCALE GENOMIC DNA]</scope>
    <source>
        <strain evidence="2 3">C11</strain>
    </source>
</reference>
<sequence length="283" mass="33803">MEFKKISVIMAIYNEKEEYLKKAIESILNQTYENFEFIIILDNPLNSNAKNTVLNYKKKDERIIFLENDNNIGLAESLNNGIGIASGEYIARMDSDDISVKTRFQKQIEYLSNNPDVDLLFSWTRFIDEKDGYVDDFRPSNKYCSNLKKYFFEKDLFVHPTLMAKSQVIKNLMYNPNFKYSQDLDLWIRCITKNLNFSIFEETLLEYRVVTNSLDYHIFKQKKGSKYTFKVFSNNMPNYYTNYYFIKRYISYLLKLIFLNCIPNKILMQVLKLKKRLNKIFSN</sequence>
<dbReference type="EMBL" id="JACHEC010000001">
    <property type="protein sequence ID" value="MBB6400904.1"/>
    <property type="molecule type" value="Genomic_DNA"/>
</dbReference>
<evidence type="ECO:0000313" key="3">
    <source>
        <dbReference type="Proteomes" id="UP000536195"/>
    </source>
</evidence>
<dbReference type="AlphaFoldDB" id="A0A7J9S502"/>
<proteinExistence type="predicted"/>
<dbReference type="PANTHER" id="PTHR22916">
    <property type="entry name" value="GLYCOSYLTRANSFERASE"/>
    <property type="match status" value="1"/>
</dbReference>